<dbReference type="PIRSF" id="PIRSF018005">
    <property type="entry name" value="UCP018005"/>
    <property type="match status" value="1"/>
</dbReference>
<accession>A0A4Q7YUQ2</accession>
<proteinExistence type="predicted"/>
<dbReference type="InterPro" id="IPR029063">
    <property type="entry name" value="SAM-dependent_MTases_sf"/>
</dbReference>
<dbReference type="SUPFAM" id="SSF53335">
    <property type="entry name" value="S-adenosyl-L-methionine-dependent methyltransferases"/>
    <property type="match status" value="1"/>
</dbReference>
<evidence type="ECO:0000313" key="5">
    <source>
        <dbReference type="Proteomes" id="UP000292958"/>
    </source>
</evidence>
<dbReference type="GO" id="GO:0008168">
    <property type="term" value="F:methyltransferase activity"/>
    <property type="evidence" value="ECO:0007669"/>
    <property type="project" value="UniProtKB-KW"/>
</dbReference>
<gene>
    <name evidence="4" type="ORF">BDD14_2169</name>
</gene>
<dbReference type="PANTHER" id="PTHR43397">
    <property type="entry name" value="ERGOTHIONEINE BIOSYNTHESIS PROTEIN 1"/>
    <property type="match status" value="1"/>
</dbReference>
<name>A0A4Q7YUQ2_9BACT</name>
<comment type="caution">
    <text evidence="4">The sequence shown here is derived from an EMBL/GenBank/DDBJ whole genome shotgun (WGS) entry which is preliminary data.</text>
</comment>
<feature type="domain" description="Histidine-specific methyltransferase SAM-dependent" evidence="3">
    <location>
        <begin position="62"/>
        <end position="382"/>
    </location>
</feature>
<dbReference type="Gene3D" id="3.40.50.150">
    <property type="entry name" value="Vaccinia Virus protein VP39"/>
    <property type="match status" value="1"/>
</dbReference>
<evidence type="ECO:0000256" key="2">
    <source>
        <dbReference type="ARBA" id="ARBA00022679"/>
    </source>
</evidence>
<evidence type="ECO:0000313" key="4">
    <source>
        <dbReference type="EMBL" id="RZU40699.1"/>
    </source>
</evidence>
<dbReference type="Pfam" id="PF10017">
    <property type="entry name" value="Methyltransf_33"/>
    <property type="match status" value="1"/>
</dbReference>
<protein>
    <submittedName>
        <fullName evidence="4">Dimethylhistidine N-methyltransferase</fullName>
    </submittedName>
</protein>
<dbReference type="NCBIfam" id="TIGR03438">
    <property type="entry name" value="egtD_ergothio"/>
    <property type="match status" value="1"/>
</dbReference>
<reference evidence="4 5" key="1">
    <citation type="submission" date="2019-02" db="EMBL/GenBank/DDBJ databases">
        <title>Genomic Encyclopedia of Archaeal and Bacterial Type Strains, Phase II (KMG-II): from individual species to whole genera.</title>
        <authorList>
            <person name="Goeker M."/>
        </authorList>
    </citation>
    <scope>NUCLEOTIDE SEQUENCE [LARGE SCALE GENOMIC DNA]</scope>
    <source>
        <strain evidence="4 5">DSM 18101</strain>
    </source>
</reference>
<keyword evidence="5" id="KW-1185">Reference proteome</keyword>
<dbReference type="PANTHER" id="PTHR43397:SF1">
    <property type="entry name" value="ERGOTHIONEINE BIOSYNTHESIS PROTEIN 1"/>
    <property type="match status" value="1"/>
</dbReference>
<dbReference type="InterPro" id="IPR019257">
    <property type="entry name" value="MeTrfase_dom"/>
</dbReference>
<evidence type="ECO:0000259" key="3">
    <source>
        <dbReference type="Pfam" id="PF10017"/>
    </source>
</evidence>
<dbReference type="InterPro" id="IPR017804">
    <property type="entry name" value="MeTrfase_EgtD-like"/>
</dbReference>
<dbReference type="EMBL" id="SHKW01000001">
    <property type="protein sequence ID" value="RZU40699.1"/>
    <property type="molecule type" value="Genomic_DNA"/>
</dbReference>
<keyword evidence="2 4" id="KW-0808">Transferase</keyword>
<evidence type="ECO:0000256" key="1">
    <source>
        <dbReference type="ARBA" id="ARBA00022603"/>
    </source>
</evidence>
<sequence>MASAGLRFSVSAGDKHASNGRAVSTADLTKGFFIVPTYPAVADLLLPANESLLASSPTDAVAAEVRAGLTSTPKTLSPWLFYDENGSRLFEQITELPEYYLTRVERDLFALYAGEIIERAAEPLGDDLSPMLTLIELGAGTATKTGILLAAAVRRQKAVVYQPVDVSETALAEATENIRANVPGVTVRCQVADYTTQALPLNRLTDTRTLALYIGSSIGNFSPEDARDVLRNLRAQLLPGDKLLLGTDLAPGKSKSVAQLLAAYNDASGTTAAFNRNVLVRLNRELGADFNPEAFDHEARWNPSESRIEMHLVSRISQQVHIPANSAGPALTLQFARGETIHTENSYKFTPVRVQQLLQSAGFELSFSWENSEHAFAVSLATAI</sequence>
<dbReference type="GO" id="GO:0032259">
    <property type="term" value="P:methylation"/>
    <property type="evidence" value="ECO:0007669"/>
    <property type="project" value="UniProtKB-KW"/>
</dbReference>
<dbReference type="Proteomes" id="UP000292958">
    <property type="component" value="Unassembled WGS sequence"/>
</dbReference>
<dbReference type="AlphaFoldDB" id="A0A4Q7YUQ2"/>
<dbReference type="InterPro" id="IPR035094">
    <property type="entry name" value="EgtD"/>
</dbReference>
<keyword evidence="1 4" id="KW-0489">Methyltransferase</keyword>
<dbReference type="InterPro" id="IPR051128">
    <property type="entry name" value="EgtD_Methyltrsf_superfamily"/>
</dbReference>
<organism evidence="4 5">
    <name type="scientific">Edaphobacter modestus</name>
    <dbReference type="NCBI Taxonomy" id="388466"/>
    <lineage>
        <taxon>Bacteria</taxon>
        <taxon>Pseudomonadati</taxon>
        <taxon>Acidobacteriota</taxon>
        <taxon>Terriglobia</taxon>
        <taxon>Terriglobales</taxon>
        <taxon>Acidobacteriaceae</taxon>
        <taxon>Edaphobacter</taxon>
    </lineage>
</organism>